<dbReference type="AlphaFoldDB" id="A0A5B7ITR8"/>
<protein>
    <submittedName>
        <fullName evidence="2">Uncharacterized protein</fullName>
    </submittedName>
</protein>
<dbReference type="Proteomes" id="UP000324222">
    <property type="component" value="Unassembled WGS sequence"/>
</dbReference>
<name>A0A5B7ITR8_PORTR</name>
<sequence length="23" mass="2683">MYRSQDHPPQEAPPKHRTLPSPL</sequence>
<evidence type="ECO:0000313" key="2">
    <source>
        <dbReference type="EMBL" id="MPC85835.1"/>
    </source>
</evidence>
<feature type="region of interest" description="Disordered" evidence="1">
    <location>
        <begin position="1"/>
        <end position="23"/>
    </location>
</feature>
<accession>A0A5B7ITR8</accession>
<reference evidence="2 3" key="1">
    <citation type="submission" date="2019-05" db="EMBL/GenBank/DDBJ databases">
        <title>Another draft genome of Portunus trituberculatus and its Hox gene families provides insights of decapod evolution.</title>
        <authorList>
            <person name="Jeong J.-H."/>
            <person name="Song I."/>
            <person name="Kim S."/>
            <person name="Choi T."/>
            <person name="Kim D."/>
            <person name="Ryu S."/>
            <person name="Kim W."/>
        </authorList>
    </citation>
    <scope>NUCLEOTIDE SEQUENCE [LARGE SCALE GENOMIC DNA]</scope>
    <source>
        <tissue evidence="2">Muscle</tissue>
    </source>
</reference>
<organism evidence="2 3">
    <name type="scientific">Portunus trituberculatus</name>
    <name type="common">Swimming crab</name>
    <name type="synonym">Neptunus trituberculatus</name>
    <dbReference type="NCBI Taxonomy" id="210409"/>
    <lineage>
        <taxon>Eukaryota</taxon>
        <taxon>Metazoa</taxon>
        <taxon>Ecdysozoa</taxon>
        <taxon>Arthropoda</taxon>
        <taxon>Crustacea</taxon>
        <taxon>Multicrustacea</taxon>
        <taxon>Malacostraca</taxon>
        <taxon>Eumalacostraca</taxon>
        <taxon>Eucarida</taxon>
        <taxon>Decapoda</taxon>
        <taxon>Pleocyemata</taxon>
        <taxon>Brachyura</taxon>
        <taxon>Eubrachyura</taxon>
        <taxon>Portunoidea</taxon>
        <taxon>Portunidae</taxon>
        <taxon>Portuninae</taxon>
        <taxon>Portunus</taxon>
    </lineage>
</organism>
<evidence type="ECO:0000313" key="3">
    <source>
        <dbReference type="Proteomes" id="UP000324222"/>
    </source>
</evidence>
<comment type="caution">
    <text evidence="2">The sequence shown here is derived from an EMBL/GenBank/DDBJ whole genome shotgun (WGS) entry which is preliminary data.</text>
</comment>
<gene>
    <name evidence="2" type="ORF">E2C01_080633</name>
</gene>
<keyword evidence="3" id="KW-1185">Reference proteome</keyword>
<proteinExistence type="predicted"/>
<dbReference type="EMBL" id="VSRR010069733">
    <property type="protein sequence ID" value="MPC85835.1"/>
    <property type="molecule type" value="Genomic_DNA"/>
</dbReference>
<evidence type="ECO:0000256" key="1">
    <source>
        <dbReference type="SAM" id="MobiDB-lite"/>
    </source>
</evidence>